<dbReference type="Proteomes" id="UP001221757">
    <property type="component" value="Unassembled WGS sequence"/>
</dbReference>
<feature type="non-terminal residue" evidence="1">
    <location>
        <position position="1"/>
    </location>
</feature>
<proteinExistence type="predicted"/>
<name>A0AAD7CXI4_MYCRO</name>
<accession>A0AAD7CXI4</accession>
<feature type="non-terminal residue" evidence="1">
    <location>
        <position position="150"/>
    </location>
</feature>
<protein>
    <submittedName>
        <fullName evidence="1">Uncharacterized protein</fullName>
    </submittedName>
</protein>
<sequence>LTTSRADRVSIAEAALEKTASLLDNSTAQFPGESYGFAGIVYSQLAAFDLATNQTKYQDTLQNYFRLASEQQPVNFSGVLNYGFAAAMAYKTYKDPMFLEYARQSWWWGRLNTISQADLNTGIVPGKNFTVCATCQAITMAGGTFYVSFP</sequence>
<comment type="caution">
    <text evidence="1">The sequence shown here is derived from an EMBL/GenBank/DDBJ whole genome shotgun (WGS) entry which is preliminary data.</text>
</comment>
<dbReference type="AlphaFoldDB" id="A0AAD7CXI4"/>
<keyword evidence="2" id="KW-1185">Reference proteome</keyword>
<gene>
    <name evidence="1" type="ORF">B0H17DRAFT_873198</name>
</gene>
<evidence type="ECO:0000313" key="2">
    <source>
        <dbReference type="Proteomes" id="UP001221757"/>
    </source>
</evidence>
<evidence type="ECO:0000313" key="1">
    <source>
        <dbReference type="EMBL" id="KAJ7668926.1"/>
    </source>
</evidence>
<reference evidence="1" key="1">
    <citation type="submission" date="2023-03" db="EMBL/GenBank/DDBJ databases">
        <title>Massive genome expansion in bonnet fungi (Mycena s.s.) driven by repeated elements and novel gene families across ecological guilds.</title>
        <authorList>
            <consortium name="Lawrence Berkeley National Laboratory"/>
            <person name="Harder C.B."/>
            <person name="Miyauchi S."/>
            <person name="Viragh M."/>
            <person name="Kuo A."/>
            <person name="Thoen E."/>
            <person name="Andreopoulos B."/>
            <person name="Lu D."/>
            <person name="Skrede I."/>
            <person name="Drula E."/>
            <person name="Henrissat B."/>
            <person name="Morin E."/>
            <person name="Kohler A."/>
            <person name="Barry K."/>
            <person name="LaButti K."/>
            <person name="Morin E."/>
            <person name="Salamov A."/>
            <person name="Lipzen A."/>
            <person name="Mereny Z."/>
            <person name="Hegedus B."/>
            <person name="Baldrian P."/>
            <person name="Stursova M."/>
            <person name="Weitz H."/>
            <person name="Taylor A."/>
            <person name="Grigoriev I.V."/>
            <person name="Nagy L.G."/>
            <person name="Martin F."/>
            <person name="Kauserud H."/>
        </authorList>
    </citation>
    <scope>NUCLEOTIDE SEQUENCE</scope>
    <source>
        <strain evidence="1">CBHHK067</strain>
    </source>
</reference>
<dbReference type="EMBL" id="JARKIE010000191">
    <property type="protein sequence ID" value="KAJ7668926.1"/>
    <property type="molecule type" value="Genomic_DNA"/>
</dbReference>
<organism evidence="1 2">
    <name type="scientific">Mycena rosella</name>
    <name type="common">Pink bonnet</name>
    <name type="synonym">Agaricus rosellus</name>
    <dbReference type="NCBI Taxonomy" id="1033263"/>
    <lineage>
        <taxon>Eukaryota</taxon>
        <taxon>Fungi</taxon>
        <taxon>Dikarya</taxon>
        <taxon>Basidiomycota</taxon>
        <taxon>Agaricomycotina</taxon>
        <taxon>Agaricomycetes</taxon>
        <taxon>Agaricomycetidae</taxon>
        <taxon>Agaricales</taxon>
        <taxon>Marasmiineae</taxon>
        <taxon>Mycenaceae</taxon>
        <taxon>Mycena</taxon>
    </lineage>
</organism>